<feature type="transmembrane region" description="Helical" evidence="9">
    <location>
        <begin position="231"/>
        <end position="252"/>
    </location>
</feature>
<evidence type="ECO:0000256" key="7">
    <source>
        <dbReference type="ARBA" id="ARBA00023251"/>
    </source>
</evidence>
<reference evidence="12" key="1">
    <citation type="journal article" date="2019" name="Int. J. Syst. Evol. Microbiol.">
        <title>The Global Catalogue of Microorganisms (GCM) 10K type strain sequencing project: providing services to taxonomists for standard genome sequencing and annotation.</title>
        <authorList>
            <consortium name="The Broad Institute Genomics Platform"/>
            <consortium name="The Broad Institute Genome Sequencing Center for Infectious Disease"/>
            <person name="Wu L."/>
            <person name="Ma J."/>
        </authorList>
    </citation>
    <scope>NUCLEOTIDE SEQUENCE [LARGE SCALE GENOMIC DNA]</scope>
    <source>
        <strain evidence="12">PCU 266</strain>
    </source>
</reference>
<dbReference type="Proteomes" id="UP001596160">
    <property type="component" value="Unassembled WGS sequence"/>
</dbReference>
<dbReference type="Gene3D" id="1.20.1250.20">
    <property type="entry name" value="MFS general substrate transporter like domains"/>
    <property type="match status" value="1"/>
</dbReference>
<dbReference type="EMBL" id="JBHSKP010000006">
    <property type="protein sequence ID" value="MFC5152669.1"/>
    <property type="molecule type" value="Genomic_DNA"/>
</dbReference>
<proteinExistence type="predicted"/>
<keyword evidence="4 9" id="KW-0812">Transmembrane</keyword>
<keyword evidence="3" id="KW-1003">Cell membrane</keyword>
<evidence type="ECO:0000256" key="6">
    <source>
        <dbReference type="ARBA" id="ARBA00023136"/>
    </source>
</evidence>
<evidence type="ECO:0000313" key="11">
    <source>
        <dbReference type="EMBL" id="MFC5152669.1"/>
    </source>
</evidence>
<keyword evidence="7" id="KW-0046">Antibiotic resistance</keyword>
<feature type="transmembrane region" description="Helical" evidence="9">
    <location>
        <begin position="18"/>
        <end position="41"/>
    </location>
</feature>
<dbReference type="PANTHER" id="PTHR42718:SF47">
    <property type="entry name" value="METHYL VIOLOGEN RESISTANCE PROTEIN SMVA"/>
    <property type="match status" value="1"/>
</dbReference>
<dbReference type="RefSeq" id="WP_344477873.1">
    <property type="nucleotide sequence ID" value="NZ_BAAASB010000009.1"/>
</dbReference>
<feature type="region of interest" description="Disordered" evidence="8">
    <location>
        <begin position="506"/>
        <end position="544"/>
    </location>
</feature>
<sequence>MDTDTSTGPGLRAGRREWIGLAVLTLPTLVLALDMSVLYLASPHLGADLGPTSSELLWIMDIYGFMIAGFLITMGTLGDRIGRRRLLMIGAFAFGVASIVAAYASSPLLLILARALLGVAGATLAPSTLSLISNMFKDAGQRGVAISIWISCFMSGMGVGPVVGGVLLEWFWWGAVFLLAVPVMVLLLVVGPKVLPEYRPAEAGRLDLVSVALSLAGILPTIYGLKLMAESGFGLVPGLAIVVGVVFAVLFVRRQHSLEDPLLNLKLFSDRSFRSALLIILVSTAAGGGLYLFATQYLQMVADLPPLKAGFLLIGTAVASAVGSLIAPSLARRFRPGHVVAGGLTVAVVGYLTLAAADAESGLVMVVVGITLVFFGAGPMTALSTDMVVGSVPPEKAGSAASMSETSTELGISVGVALLGSLGTAVYRSQIDGSLPEGLPAKALEQTEDTLAGATAAAEDLSGALSEELLSAAREAFTAGMNVSSLVGAAMVATLAVISAVAFGRARPTGESDPEPASGPEPQPEPQLSGKGSAAPAERVGDAD</sequence>
<dbReference type="PROSITE" id="PS50850">
    <property type="entry name" value="MFS"/>
    <property type="match status" value="1"/>
</dbReference>
<comment type="subcellular location">
    <subcellularLocation>
        <location evidence="1">Cell membrane</location>
        <topology evidence="1">Multi-pass membrane protein</topology>
    </subcellularLocation>
</comment>
<evidence type="ECO:0000256" key="5">
    <source>
        <dbReference type="ARBA" id="ARBA00022989"/>
    </source>
</evidence>
<feature type="domain" description="Major facilitator superfamily (MFS) profile" evidence="10">
    <location>
        <begin position="20"/>
        <end position="507"/>
    </location>
</feature>
<organism evidence="11 12">
    <name type="scientific">Streptomyces amakusaensis</name>
    <dbReference type="NCBI Taxonomy" id="67271"/>
    <lineage>
        <taxon>Bacteria</taxon>
        <taxon>Bacillati</taxon>
        <taxon>Actinomycetota</taxon>
        <taxon>Actinomycetes</taxon>
        <taxon>Kitasatosporales</taxon>
        <taxon>Streptomycetaceae</taxon>
        <taxon>Streptomyces</taxon>
    </lineage>
</organism>
<evidence type="ECO:0000256" key="3">
    <source>
        <dbReference type="ARBA" id="ARBA00022475"/>
    </source>
</evidence>
<evidence type="ECO:0000256" key="4">
    <source>
        <dbReference type="ARBA" id="ARBA00022692"/>
    </source>
</evidence>
<protein>
    <submittedName>
        <fullName evidence="11">MFS transporter</fullName>
    </submittedName>
</protein>
<evidence type="ECO:0000256" key="8">
    <source>
        <dbReference type="SAM" id="MobiDB-lite"/>
    </source>
</evidence>
<feature type="transmembrane region" description="Helical" evidence="9">
    <location>
        <begin position="56"/>
        <end position="74"/>
    </location>
</feature>
<accession>A0ABW0ALU5</accession>
<evidence type="ECO:0000259" key="10">
    <source>
        <dbReference type="PROSITE" id="PS50850"/>
    </source>
</evidence>
<evidence type="ECO:0000256" key="2">
    <source>
        <dbReference type="ARBA" id="ARBA00022448"/>
    </source>
</evidence>
<feature type="transmembrane region" description="Helical" evidence="9">
    <location>
        <begin position="144"/>
        <end position="164"/>
    </location>
</feature>
<dbReference type="InterPro" id="IPR020846">
    <property type="entry name" value="MFS_dom"/>
</dbReference>
<dbReference type="Gene3D" id="1.20.1720.10">
    <property type="entry name" value="Multidrug resistance protein D"/>
    <property type="match status" value="1"/>
</dbReference>
<keyword evidence="6 9" id="KW-0472">Membrane</keyword>
<feature type="transmembrane region" description="Helical" evidence="9">
    <location>
        <begin position="86"/>
        <end position="105"/>
    </location>
</feature>
<dbReference type="CDD" id="cd17321">
    <property type="entry name" value="MFS_MMR_MDR_like"/>
    <property type="match status" value="1"/>
</dbReference>
<comment type="caution">
    <text evidence="11">The sequence shown here is derived from an EMBL/GenBank/DDBJ whole genome shotgun (WGS) entry which is preliminary data.</text>
</comment>
<name>A0ABW0ALU5_9ACTN</name>
<feature type="transmembrane region" description="Helical" evidence="9">
    <location>
        <begin position="273"/>
        <end position="294"/>
    </location>
</feature>
<dbReference type="Pfam" id="PF07690">
    <property type="entry name" value="MFS_1"/>
    <property type="match status" value="1"/>
</dbReference>
<feature type="transmembrane region" description="Helical" evidence="9">
    <location>
        <begin position="483"/>
        <end position="503"/>
    </location>
</feature>
<keyword evidence="12" id="KW-1185">Reference proteome</keyword>
<evidence type="ECO:0000256" key="9">
    <source>
        <dbReference type="SAM" id="Phobius"/>
    </source>
</evidence>
<feature type="transmembrane region" description="Helical" evidence="9">
    <location>
        <begin position="203"/>
        <end position="225"/>
    </location>
</feature>
<dbReference type="PANTHER" id="PTHR42718">
    <property type="entry name" value="MAJOR FACILITATOR SUPERFAMILY MULTIDRUG TRANSPORTER MFSC"/>
    <property type="match status" value="1"/>
</dbReference>
<feature type="transmembrane region" description="Helical" evidence="9">
    <location>
        <begin position="170"/>
        <end position="191"/>
    </location>
</feature>
<keyword evidence="2" id="KW-0813">Transport</keyword>
<dbReference type="InterPro" id="IPR036259">
    <property type="entry name" value="MFS_trans_sf"/>
</dbReference>
<keyword evidence="5 9" id="KW-1133">Transmembrane helix</keyword>
<feature type="transmembrane region" description="Helical" evidence="9">
    <location>
        <begin position="339"/>
        <end position="357"/>
    </location>
</feature>
<dbReference type="InterPro" id="IPR011701">
    <property type="entry name" value="MFS"/>
</dbReference>
<feature type="transmembrane region" description="Helical" evidence="9">
    <location>
        <begin position="111"/>
        <end position="132"/>
    </location>
</feature>
<evidence type="ECO:0000313" key="12">
    <source>
        <dbReference type="Proteomes" id="UP001596160"/>
    </source>
</evidence>
<gene>
    <name evidence="11" type="ORF">ACFPRH_13065</name>
</gene>
<evidence type="ECO:0000256" key="1">
    <source>
        <dbReference type="ARBA" id="ARBA00004651"/>
    </source>
</evidence>
<dbReference type="SUPFAM" id="SSF103473">
    <property type="entry name" value="MFS general substrate transporter"/>
    <property type="match status" value="1"/>
</dbReference>
<feature type="transmembrane region" description="Helical" evidence="9">
    <location>
        <begin position="363"/>
        <end position="389"/>
    </location>
</feature>
<feature type="transmembrane region" description="Helical" evidence="9">
    <location>
        <begin position="306"/>
        <end position="327"/>
    </location>
</feature>